<keyword evidence="1" id="KW-0732">Signal</keyword>
<feature type="signal peptide" evidence="1">
    <location>
        <begin position="1"/>
        <end position="17"/>
    </location>
</feature>
<dbReference type="Gramene" id="rna-AYBTSS11_LOCUS19091">
    <property type="protein sequence ID" value="CAJ1962149.1"/>
    <property type="gene ID" value="gene-AYBTSS11_LOCUS19091"/>
</dbReference>
<dbReference type="EMBL" id="OY731403">
    <property type="protein sequence ID" value="CAJ1962149.1"/>
    <property type="molecule type" value="Genomic_DNA"/>
</dbReference>
<feature type="chain" id="PRO_5041715173" evidence="1">
    <location>
        <begin position="18"/>
        <end position="140"/>
    </location>
</feature>
<dbReference type="Proteomes" id="UP001189624">
    <property type="component" value="Chromosome 6"/>
</dbReference>
<organism evidence="2 3">
    <name type="scientific">Sphenostylis stenocarpa</name>
    <dbReference type="NCBI Taxonomy" id="92480"/>
    <lineage>
        <taxon>Eukaryota</taxon>
        <taxon>Viridiplantae</taxon>
        <taxon>Streptophyta</taxon>
        <taxon>Embryophyta</taxon>
        <taxon>Tracheophyta</taxon>
        <taxon>Spermatophyta</taxon>
        <taxon>Magnoliopsida</taxon>
        <taxon>eudicotyledons</taxon>
        <taxon>Gunneridae</taxon>
        <taxon>Pentapetalae</taxon>
        <taxon>rosids</taxon>
        <taxon>fabids</taxon>
        <taxon>Fabales</taxon>
        <taxon>Fabaceae</taxon>
        <taxon>Papilionoideae</taxon>
        <taxon>50 kb inversion clade</taxon>
        <taxon>NPAAA clade</taxon>
        <taxon>indigoferoid/millettioid clade</taxon>
        <taxon>Phaseoleae</taxon>
        <taxon>Sphenostylis</taxon>
    </lineage>
</organism>
<protein>
    <submittedName>
        <fullName evidence="2">Uncharacterized protein</fullName>
    </submittedName>
</protein>
<reference evidence="2" key="1">
    <citation type="submission" date="2023-10" db="EMBL/GenBank/DDBJ databases">
        <authorList>
            <person name="Domelevo Entfellner J.-B."/>
        </authorList>
    </citation>
    <scope>NUCLEOTIDE SEQUENCE</scope>
</reference>
<evidence type="ECO:0000256" key="1">
    <source>
        <dbReference type="SAM" id="SignalP"/>
    </source>
</evidence>
<sequence>MLLSFGLGFKVLNFIFPFGFVPLMELQVHRSVRCGNNYHRLCFLFPFYSPDLNTFHRTRSNNVQRQEKAINKQIQAEAKRSLVQIRNPFAKLILFKELRLRLCDLLSLLLLKGFLFFLRLGKALTRASDSDRDISYFLWD</sequence>
<dbReference type="AlphaFoldDB" id="A0AA86VG90"/>
<name>A0AA86VG90_9FABA</name>
<proteinExistence type="predicted"/>
<evidence type="ECO:0000313" key="2">
    <source>
        <dbReference type="EMBL" id="CAJ1962149.1"/>
    </source>
</evidence>
<accession>A0AA86VG90</accession>
<evidence type="ECO:0000313" key="3">
    <source>
        <dbReference type="Proteomes" id="UP001189624"/>
    </source>
</evidence>
<gene>
    <name evidence="2" type="ORF">AYBTSS11_LOCUS19091</name>
</gene>
<keyword evidence="3" id="KW-1185">Reference proteome</keyword>